<proteinExistence type="predicted"/>
<evidence type="ECO:0000313" key="2">
    <source>
        <dbReference type="EMBL" id="MFD1200543.1"/>
    </source>
</evidence>
<feature type="domain" description="N-acetyltransferase" evidence="1">
    <location>
        <begin position="14"/>
        <end position="182"/>
    </location>
</feature>
<organism evidence="2 3">
    <name type="scientific">Leucobacter albus</name>
    <dbReference type="NCBI Taxonomy" id="272210"/>
    <lineage>
        <taxon>Bacteria</taxon>
        <taxon>Bacillati</taxon>
        <taxon>Actinomycetota</taxon>
        <taxon>Actinomycetes</taxon>
        <taxon>Micrococcales</taxon>
        <taxon>Microbacteriaceae</taxon>
        <taxon>Leucobacter</taxon>
    </lineage>
</organism>
<dbReference type="Proteomes" id="UP001597181">
    <property type="component" value="Unassembled WGS sequence"/>
</dbReference>
<dbReference type="SUPFAM" id="SSF55729">
    <property type="entry name" value="Acyl-CoA N-acyltransferases (Nat)"/>
    <property type="match status" value="1"/>
</dbReference>
<comment type="caution">
    <text evidence="2">The sequence shown here is derived from an EMBL/GenBank/DDBJ whole genome shotgun (WGS) entry which is preliminary data.</text>
</comment>
<dbReference type="EMBL" id="JBHTLY010000001">
    <property type="protein sequence ID" value="MFD1200543.1"/>
    <property type="molecule type" value="Genomic_DNA"/>
</dbReference>
<sequence length="190" mass="19861">MATMHSEHAAAGGAVARRMERADWAWVQRWFEDETLDRELGPLDTDWLEHVLAETDGVELVIEAPHPATGLPAPIALVGVVWGDAPAAGAVPGIDASGGSADAGGNGHGITDLAIDPARRGYGLGRSAIDAAIAWPGHPPTRSWVAFVDRDNSGARAFFAAIGWAYEGLDGEGDEAMHRFAHTPVEGPAA</sequence>
<dbReference type="PROSITE" id="PS51186">
    <property type="entry name" value="GNAT"/>
    <property type="match status" value="1"/>
</dbReference>
<dbReference type="RefSeq" id="WP_343958836.1">
    <property type="nucleotide sequence ID" value="NZ_BAAAKZ010000003.1"/>
</dbReference>
<reference evidence="3" key="1">
    <citation type="journal article" date="2019" name="Int. J. Syst. Evol. Microbiol.">
        <title>The Global Catalogue of Microorganisms (GCM) 10K type strain sequencing project: providing services to taxonomists for standard genome sequencing and annotation.</title>
        <authorList>
            <consortium name="The Broad Institute Genomics Platform"/>
            <consortium name="The Broad Institute Genome Sequencing Center for Infectious Disease"/>
            <person name="Wu L."/>
            <person name="Ma J."/>
        </authorList>
    </citation>
    <scope>NUCLEOTIDE SEQUENCE [LARGE SCALE GENOMIC DNA]</scope>
    <source>
        <strain evidence="3">CCUG 50213</strain>
    </source>
</reference>
<keyword evidence="2" id="KW-0808">Transferase</keyword>
<evidence type="ECO:0000313" key="3">
    <source>
        <dbReference type="Proteomes" id="UP001597181"/>
    </source>
</evidence>
<dbReference type="Gene3D" id="3.40.630.30">
    <property type="match status" value="1"/>
</dbReference>
<keyword evidence="2" id="KW-0012">Acyltransferase</keyword>
<dbReference type="InterPro" id="IPR016181">
    <property type="entry name" value="Acyl_CoA_acyltransferase"/>
</dbReference>
<dbReference type="EC" id="2.3.1.-" evidence="2"/>
<protein>
    <submittedName>
        <fullName evidence="2">GNAT family N-acetyltransferase</fullName>
        <ecNumber evidence="2">2.3.1.-</ecNumber>
    </submittedName>
</protein>
<gene>
    <name evidence="2" type="ORF">ACFQ3U_01365</name>
</gene>
<dbReference type="GO" id="GO:0016746">
    <property type="term" value="F:acyltransferase activity"/>
    <property type="evidence" value="ECO:0007669"/>
    <property type="project" value="UniProtKB-KW"/>
</dbReference>
<name>A0ABW3TKE0_9MICO</name>
<dbReference type="Pfam" id="PF00583">
    <property type="entry name" value="Acetyltransf_1"/>
    <property type="match status" value="1"/>
</dbReference>
<accession>A0ABW3TKE0</accession>
<keyword evidence="3" id="KW-1185">Reference proteome</keyword>
<dbReference type="InterPro" id="IPR000182">
    <property type="entry name" value="GNAT_dom"/>
</dbReference>
<evidence type="ECO:0000259" key="1">
    <source>
        <dbReference type="PROSITE" id="PS51186"/>
    </source>
</evidence>